<organism evidence="4 5">
    <name type="scientific">Hibiscus syriacus</name>
    <name type="common">Rose of Sharon</name>
    <dbReference type="NCBI Taxonomy" id="106335"/>
    <lineage>
        <taxon>Eukaryota</taxon>
        <taxon>Viridiplantae</taxon>
        <taxon>Streptophyta</taxon>
        <taxon>Embryophyta</taxon>
        <taxon>Tracheophyta</taxon>
        <taxon>Spermatophyta</taxon>
        <taxon>Magnoliopsida</taxon>
        <taxon>eudicotyledons</taxon>
        <taxon>Gunneridae</taxon>
        <taxon>Pentapetalae</taxon>
        <taxon>rosids</taxon>
        <taxon>malvids</taxon>
        <taxon>Malvales</taxon>
        <taxon>Malvaceae</taxon>
        <taxon>Malvoideae</taxon>
        <taxon>Hibiscus</taxon>
    </lineage>
</organism>
<dbReference type="GO" id="GO:0004523">
    <property type="term" value="F:RNA-DNA hybrid ribonuclease activity"/>
    <property type="evidence" value="ECO:0007669"/>
    <property type="project" value="InterPro"/>
</dbReference>
<gene>
    <name evidence="4" type="ORF">F3Y22_tig00009013pilonHSYRG00011</name>
</gene>
<dbReference type="InterPro" id="IPR044730">
    <property type="entry name" value="RNase_H-like_dom_plant"/>
</dbReference>
<keyword evidence="5" id="KW-1185">Reference proteome</keyword>
<dbReference type="GO" id="GO:0003676">
    <property type="term" value="F:nucleic acid binding"/>
    <property type="evidence" value="ECO:0007669"/>
    <property type="project" value="InterPro"/>
</dbReference>
<dbReference type="Pfam" id="PF13456">
    <property type="entry name" value="RVT_3"/>
    <property type="match status" value="1"/>
</dbReference>
<dbReference type="InterPro" id="IPR057348">
    <property type="entry name" value="TELO2_ARM"/>
</dbReference>
<dbReference type="PANTHER" id="PTHR33033:SF121">
    <property type="entry name" value="POLYNUCLEOTIDYL TRANSFERASE, RIBONUCLEASE H-LIKE SUPERFAMILY PROTEIN"/>
    <property type="match status" value="1"/>
</dbReference>
<feature type="chain" id="PRO_5025664347" evidence="1">
    <location>
        <begin position="24"/>
        <end position="236"/>
    </location>
</feature>
<dbReference type="Pfam" id="PF25320">
    <property type="entry name" value="TELO2_ARM"/>
    <property type="match status" value="1"/>
</dbReference>
<proteinExistence type="predicted"/>
<accession>A0A6A3C921</accession>
<feature type="signal peptide" evidence="1">
    <location>
        <begin position="1"/>
        <end position="23"/>
    </location>
</feature>
<dbReference type="EMBL" id="VEPZ02000431">
    <property type="protein sequence ID" value="KAE8725057.1"/>
    <property type="molecule type" value="Genomic_DNA"/>
</dbReference>
<sequence length="236" mass="26000">MLYTDVCVFLGAIHLLCILNIDGTKVKGWDKGGIGGLIRDDRGLKLGIFSEKIGGGPSILAELLAIKRGCSLIEELGSFPTQRIILESDSTTALKWIKNPDLCTPLFQSLVRGVANYVEGKGIILRHIVRAAKWEADELAKADVLLSEVTPQILRHVRSCLSSNTDVVETDAFESNPESQLWLKIMEAITDPYTVERVAEQLLRQLATERASDIEAYLDIVSSFTTSSVISQVHVY</sequence>
<dbReference type="InterPro" id="IPR002156">
    <property type="entry name" value="RNaseH_domain"/>
</dbReference>
<evidence type="ECO:0000313" key="4">
    <source>
        <dbReference type="EMBL" id="KAE8725057.1"/>
    </source>
</evidence>
<dbReference type="InterPro" id="IPR012337">
    <property type="entry name" value="RNaseH-like_sf"/>
</dbReference>
<keyword evidence="1" id="KW-0732">Signal</keyword>
<dbReference type="Proteomes" id="UP000436088">
    <property type="component" value="Unassembled WGS sequence"/>
</dbReference>
<comment type="caution">
    <text evidence="4">The sequence shown here is derived from an EMBL/GenBank/DDBJ whole genome shotgun (WGS) entry which is preliminary data.</text>
</comment>
<dbReference type="InterPro" id="IPR036397">
    <property type="entry name" value="RNaseH_sf"/>
</dbReference>
<evidence type="ECO:0000259" key="2">
    <source>
        <dbReference type="Pfam" id="PF13456"/>
    </source>
</evidence>
<dbReference type="Gene3D" id="3.30.420.10">
    <property type="entry name" value="Ribonuclease H-like superfamily/Ribonuclease H"/>
    <property type="match status" value="1"/>
</dbReference>
<feature type="domain" description="RNase H type-1" evidence="2">
    <location>
        <begin position="20"/>
        <end position="141"/>
    </location>
</feature>
<dbReference type="AlphaFoldDB" id="A0A6A3C921"/>
<dbReference type="PANTHER" id="PTHR33033">
    <property type="entry name" value="POLYNUCLEOTIDYL TRANSFERASE, RIBONUCLEASE H-LIKE SUPERFAMILY PROTEIN-RELATED"/>
    <property type="match status" value="1"/>
</dbReference>
<feature type="domain" description="TELO2 ARM repeat" evidence="3">
    <location>
        <begin position="142"/>
        <end position="226"/>
    </location>
</feature>
<name>A0A6A3C921_HIBSY</name>
<dbReference type="SUPFAM" id="SSF53098">
    <property type="entry name" value="Ribonuclease H-like"/>
    <property type="match status" value="1"/>
</dbReference>
<reference evidence="4" key="1">
    <citation type="submission" date="2019-09" db="EMBL/GenBank/DDBJ databases">
        <title>Draft genome information of white flower Hibiscus syriacus.</title>
        <authorList>
            <person name="Kim Y.-M."/>
        </authorList>
    </citation>
    <scope>NUCLEOTIDE SEQUENCE [LARGE SCALE GENOMIC DNA]</scope>
    <source>
        <strain evidence="4">YM2019G1</strain>
    </source>
</reference>
<evidence type="ECO:0000256" key="1">
    <source>
        <dbReference type="SAM" id="SignalP"/>
    </source>
</evidence>
<protein>
    <submittedName>
        <fullName evidence="4">Uncharacterized protein</fullName>
    </submittedName>
</protein>
<evidence type="ECO:0000313" key="5">
    <source>
        <dbReference type="Proteomes" id="UP000436088"/>
    </source>
</evidence>
<evidence type="ECO:0000259" key="3">
    <source>
        <dbReference type="Pfam" id="PF25320"/>
    </source>
</evidence>
<dbReference type="CDD" id="cd06222">
    <property type="entry name" value="RNase_H_like"/>
    <property type="match status" value="1"/>
</dbReference>